<protein>
    <submittedName>
        <fullName evidence="2">Uncharacterized protein</fullName>
    </submittedName>
</protein>
<keyword evidence="3" id="KW-1185">Reference proteome</keyword>
<sequence length="165" mass="17962">MQSLLTADMVPRLPWPEITEPTTKSYCLESCSGPDHLSEYAEASTRRARALYSYQALLQASDLVFRQKWAQDDLRTVQSKPGTPCVALNSELPQACHLCHPNFSKMENSILLGLLPEFCRSGTFLFVFDAFDVPTTIPAAPGSSSSLCSKSSPMGLPESGKLSSG</sequence>
<gene>
    <name evidence="2" type="ORF">WJX84_005034</name>
</gene>
<feature type="compositionally biased region" description="Low complexity" evidence="1">
    <location>
        <begin position="143"/>
        <end position="152"/>
    </location>
</feature>
<name>A0AAW1T4J7_9CHLO</name>
<evidence type="ECO:0000313" key="2">
    <source>
        <dbReference type="EMBL" id="KAK9863683.1"/>
    </source>
</evidence>
<dbReference type="EMBL" id="JALJOV010000442">
    <property type="protein sequence ID" value="KAK9863683.1"/>
    <property type="molecule type" value="Genomic_DNA"/>
</dbReference>
<accession>A0AAW1T4J7</accession>
<dbReference type="Proteomes" id="UP001485043">
    <property type="component" value="Unassembled WGS sequence"/>
</dbReference>
<proteinExistence type="predicted"/>
<evidence type="ECO:0000313" key="3">
    <source>
        <dbReference type="Proteomes" id="UP001485043"/>
    </source>
</evidence>
<feature type="region of interest" description="Disordered" evidence="1">
    <location>
        <begin position="141"/>
        <end position="165"/>
    </location>
</feature>
<reference evidence="2 3" key="1">
    <citation type="journal article" date="2024" name="Nat. Commun.">
        <title>Phylogenomics reveals the evolutionary origins of lichenization in chlorophyte algae.</title>
        <authorList>
            <person name="Puginier C."/>
            <person name="Libourel C."/>
            <person name="Otte J."/>
            <person name="Skaloud P."/>
            <person name="Haon M."/>
            <person name="Grisel S."/>
            <person name="Petersen M."/>
            <person name="Berrin J.G."/>
            <person name="Delaux P.M."/>
            <person name="Dal Grande F."/>
            <person name="Keller J."/>
        </authorList>
    </citation>
    <scope>NUCLEOTIDE SEQUENCE [LARGE SCALE GENOMIC DNA]</scope>
    <source>
        <strain evidence="2 3">SAG 2523</strain>
    </source>
</reference>
<evidence type="ECO:0000256" key="1">
    <source>
        <dbReference type="SAM" id="MobiDB-lite"/>
    </source>
</evidence>
<dbReference type="AlphaFoldDB" id="A0AAW1T4J7"/>
<organism evidence="2 3">
    <name type="scientific">Apatococcus fuscideae</name>
    <dbReference type="NCBI Taxonomy" id="2026836"/>
    <lineage>
        <taxon>Eukaryota</taxon>
        <taxon>Viridiplantae</taxon>
        <taxon>Chlorophyta</taxon>
        <taxon>core chlorophytes</taxon>
        <taxon>Trebouxiophyceae</taxon>
        <taxon>Chlorellales</taxon>
        <taxon>Chlorellaceae</taxon>
        <taxon>Apatococcus</taxon>
    </lineage>
</organism>
<comment type="caution">
    <text evidence="2">The sequence shown here is derived from an EMBL/GenBank/DDBJ whole genome shotgun (WGS) entry which is preliminary data.</text>
</comment>